<sequence>MGLKDFGNLLAVTLFAGAATSVREVFENAEPVTDFDPLKGLSDDAVRFRNHLTSTRTMLVPLDDSTYNSLQNDFDSINVLGDLNQNLCTELFTQTNSDLASQSFIAPWIHDYSTIDFEHDAYNRPKRIAFVPQSKYKNIQKLIDDD</sequence>
<gene>
    <name evidence="1" type="ORF">ACFMB1_12180</name>
</gene>
<accession>A0ABW1L090</accession>
<organism evidence="1 2">
    <name type="scientific">Hyphococcus aureus</name>
    <dbReference type="NCBI Taxonomy" id="2666033"/>
    <lineage>
        <taxon>Bacteria</taxon>
        <taxon>Pseudomonadati</taxon>
        <taxon>Pseudomonadota</taxon>
        <taxon>Alphaproteobacteria</taxon>
        <taxon>Parvularculales</taxon>
        <taxon>Parvularculaceae</taxon>
        <taxon>Hyphococcus</taxon>
    </lineage>
</organism>
<name>A0ABW1L090_9PROT</name>
<proteinExistence type="predicted"/>
<evidence type="ECO:0000313" key="1">
    <source>
        <dbReference type="EMBL" id="MFC6036306.1"/>
    </source>
</evidence>
<dbReference type="Proteomes" id="UP001596116">
    <property type="component" value="Unassembled WGS sequence"/>
</dbReference>
<dbReference type="RefSeq" id="WP_379882465.1">
    <property type="nucleotide sequence ID" value="NZ_JBHPON010000002.1"/>
</dbReference>
<reference evidence="1 2" key="1">
    <citation type="submission" date="2024-09" db="EMBL/GenBank/DDBJ databases">
        <authorList>
            <person name="Zhang Z.-H."/>
        </authorList>
    </citation>
    <scope>NUCLEOTIDE SEQUENCE [LARGE SCALE GENOMIC DNA]</scope>
    <source>
        <strain evidence="1 2">HHTR114</strain>
    </source>
</reference>
<evidence type="ECO:0000313" key="2">
    <source>
        <dbReference type="Proteomes" id="UP001596116"/>
    </source>
</evidence>
<keyword evidence="2" id="KW-1185">Reference proteome</keyword>
<protein>
    <submittedName>
        <fullName evidence="1">Uncharacterized protein</fullName>
    </submittedName>
</protein>
<comment type="caution">
    <text evidence="1">The sequence shown here is derived from an EMBL/GenBank/DDBJ whole genome shotgun (WGS) entry which is preliminary data.</text>
</comment>
<dbReference type="EMBL" id="JBHPON010000002">
    <property type="protein sequence ID" value="MFC6036306.1"/>
    <property type="molecule type" value="Genomic_DNA"/>
</dbReference>